<evidence type="ECO:0000256" key="1">
    <source>
        <dbReference type="ARBA" id="ARBA00001933"/>
    </source>
</evidence>
<evidence type="ECO:0000256" key="6">
    <source>
        <dbReference type="ARBA" id="ARBA00022723"/>
    </source>
</evidence>
<dbReference type="AlphaFoldDB" id="A0A839UXJ6"/>
<protein>
    <recommendedName>
        <fullName evidence="4">Cysteine desulfurase</fullName>
    </recommendedName>
</protein>
<dbReference type="RefSeq" id="WP_266152661.1">
    <property type="nucleotide sequence ID" value="NZ_JACHXV010000003.1"/>
</dbReference>
<dbReference type="InterPro" id="IPR015422">
    <property type="entry name" value="PyrdxlP-dep_Trfase_small"/>
</dbReference>
<dbReference type="InterPro" id="IPR016454">
    <property type="entry name" value="Cysteine_dSase"/>
</dbReference>
<dbReference type="Gene3D" id="1.10.260.50">
    <property type="match status" value="1"/>
</dbReference>
<dbReference type="Proteomes" id="UP000557688">
    <property type="component" value="Unassembled WGS sequence"/>
</dbReference>
<dbReference type="Pfam" id="PF00266">
    <property type="entry name" value="Aminotran_5"/>
    <property type="match status" value="1"/>
</dbReference>
<dbReference type="GO" id="GO:0031071">
    <property type="term" value="F:cysteine desulfurase activity"/>
    <property type="evidence" value="ECO:0007669"/>
    <property type="project" value="UniProtKB-EC"/>
</dbReference>
<accession>A0A839UXJ6</accession>
<keyword evidence="5 12" id="KW-0808">Transferase</keyword>
<keyword evidence="7" id="KW-0663">Pyridoxal phosphate</keyword>
<keyword evidence="13" id="KW-1185">Reference proteome</keyword>
<comment type="catalytic activity">
    <reaction evidence="10">
        <text>(sulfur carrier)-H + L-cysteine = (sulfur carrier)-SH + L-alanine</text>
        <dbReference type="Rhea" id="RHEA:43892"/>
        <dbReference type="Rhea" id="RHEA-COMP:14737"/>
        <dbReference type="Rhea" id="RHEA-COMP:14739"/>
        <dbReference type="ChEBI" id="CHEBI:29917"/>
        <dbReference type="ChEBI" id="CHEBI:35235"/>
        <dbReference type="ChEBI" id="CHEBI:57972"/>
        <dbReference type="ChEBI" id="CHEBI:64428"/>
        <dbReference type="EC" id="2.8.1.7"/>
    </reaction>
</comment>
<gene>
    <name evidence="12" type="ORF">FHR90_000902</name>
</gene>
<evidence type="ECO:0000256" key="9">
    <source>
        <dbReference type="ARBA" id="ARBA00023014"/>
    </source>
</evidence>
<sequence length="381" mass="38344">MVEREIYLDANATEPLRPQARAALLDTLDLGVANPASVHAAGRRARAMLEAARARVAARFGLALGRGGGQVVFTSGGTEADTLALSARRTGMAPPARIILGATEHPALRAAAPRAELCPVGRDGRADPEVLERMLSAGPPGTALVALMVANNETGVLHPLDALSAVARAHGALLHLDAVQAAGRLPLDHVFGRWGAASLALSSHKLGAPAGAGALLLGPGVDIVPMQPGGGQEGGLRGGTQPLASILAMDAALAACDPDRAAALGVLRDRIEQAARAAGAVICGAGAPRLSNTTCIALPGRPAQTQLIALDMAGFRVSAGAACSSGKLGPSPVLAAMGLGALASEAIRVSLPWTVTEAEVAAFIDAWQAMAARRPAPVRAA</sequence>
<evidence type="ECO:0000256" key="10">
    <source>
        <dbReference type="ARBA" id="ARBA00050776"/>
    </source>
</evidence>
<evidence type="ECO:0000313" key="12">
    <source>
        <dbReference type="EMBL" id="MBB3173084.1"/>
    </source>
</evidence>
<reference evidence="12 13" key="1">
    <citation type="submission" date="2020-08" db="EMBL/GenBank/DDBJ databases">
        <title>Genomic Encyclopedia of Type Strains, Phase III (KMG-III): the genomes of soil and plant-associated and newly described type strains.</title>
        <authorList>
            <person name="Whitman W."/>
        </authorList>
    </citation>
    <scope>NUCLEOTIDE SEQUENCE [LARGE SCALE GENOMIC DNA]</scope>
    <source>
        <strain evidence="12 13">CECT 8088</strain>
    </source>
</reference>
<keyword evidence="9" id="KW-0411">Iron-sulfur</keyword>
<evidence type="ECO:0000256" key="5">
    <source>
        <dbReference type="ARBA" id="ARBA00022679"/>
    </source>
</evidence>
<dbReference type="SUPFAM" id="SSF53383">
    <property type="entry name" value="PLP-dependent transferases"/>
    <property type="match status" value="1"/>
</dbReference>
<comment type="cofactor">
    <cofactor evidence="1">
        <name>pyridoxal 5'-phosphate</name>
        <dbReference type="ChEBI" id="CHEBI:597326"/>
    </cofactor>
</comment>
<dbReference type="PIRSF" id="PIRSF005572">
    <property type="entry name" value="NifS"/>
    <property type="match status" value="1"/>
</dbReference>
<dbReference type="InterPro" id="IPR015421">
    <property type="entry name" value="PyrdxlP-dep_Trfase_major"/>
</dbReference>
<dbReference type="EMBL" id="JACHXV010000003">
    <property type="protein sequence ID" value="MBB3173084.1"/>
    <property type="molecule type" value="Genomic_DNA"/>
</dbReference>
<evidence type="ECO:0000313" key="13">
    <source>
        <dbReference type="Proteomes" id="UP000557688"/>
    </source>
</evidence>
<proteinExistence type="inferred from homology"/>
<dbReference type="GO" id="GO:0046872">
    <property type="term" value="F:metal ion binding"/>
    <property type="evidence" value="ECO:0007669"/>
    <property type="project" value="UniProtKB-KW"/>
</dbReference>
<dbReference type="Gene3D" id="3.40.640.10">
    <property type="entry name" value="Type I PLP-dependent aspartate aminotransferase-like (Major domain)"/>
    <property type="match status" value="1"/>
</dbReference>
<comment type="caution">
    <text evidence="12">The sequence shown here is derived from an EMBL/GenBank/DDBJ whole genome shotgun (WGS) entry which is preliminary data.</text>
</comment>
<dbReference type="Gene3D" id="3.90.1150.10">
    <property type="entry name" value="Aspartate Aminotransferase, domain 1"/>
    <property type="match status" value="1"/>
</dbReference>
<organism evidence="12 13">
    <name type="scientific">Endobacter medicaginis</name>
    <dbReference type="NCBI Taxonomy" id="1181271"/>
    <lineage>
        <taxon>Bacteria</taxon>
        <taxon>Pseudomonadati</taxon>
        <taxon>Pseudomonadota</taxon>
        <taxon>Alphaproteobacteria</taxon>
        <taxon>Acetobacterales</taxon>
        <taxon>Acetobacteraceae</taxon>
        <taxon>Endobacter</taxon>
    </lineage>
</organism>
<keyword evidence="8" id="KW-0408">Iron</keyword>
<feature type="domain" description="Aminotransferase class V" evidence="11">
    <location>
        <begin position="6"/>
        <end position="363"/>
    </location>
</feature>
<comment type="similarity">
    <text evidence="3">Belongs to the class-V pyridoxal-phosphate-dependent aminotransferase family. NifS/IscS subfamily.</text>
</comment>
<evidence type="ECO:0000256" key="2">
    <source>
        <dbReference type="ARBA" id="ARBA00003120"/>
    </source>
</evidence>
<keyword evidence="6" id="KW-0479">Metal-binding</keyword>
<evidence type="ECO:0000256" key="8">
    <source>
        <dbReference type="ARBA" id="ARBA00023004"/>
    </source>
</evidence>
<evidence type="ECO:0000256" key="7">
    <source>
        <dbReference type="ARBA" id="ARBA00022898"/>
    </source>
</evidence>
<evidence type="ECO:0000256" key="4">
    <source>
        <dbReference type="ARBA" id="ARBA00013558"/>
    </source>
</evidence>
<dbReference type="GO" id="GO:0051536">
    <property type="term" value="F:iron-sulfur cluster binding"/>
    <property type="evidence" value="ECO:0007669"/>
    <property type="project" value="UniProtKB-KW"/>
</dbReference>
<name>A0A839UXJ6_9PROT</name>
<dbReference type="InterPro" id="IPR000192">
    <property type="entry name" value="Aminotrans_V_dom"/>
</dbReference>
<dbReference type="PANTHER" id="PTHR11601:SF34">
    <property type="entry name" value="CYSTEINE DESULFURASE"/>
    <property type="match status" value="1"/>
</dbReference>
<evidence type="ECO:0000256" key="3">
    <source>
        <dbReference type="ARBA" id="ARBA00006490"/>
    </source>
</evidence>
<comment type="function">
    <text evidence="2">Catalyzes the removal of elemental sulfur atoms from cysteine to produce alanine. Seems to participate in the biosynthesis of the nitrogenase metalloclusters by providing the inorganic sulfur required for the Fe-S core formation.</text>
</comment>
<evidence type="ECO:0000259" key="11">
    <source>
        <dbReference type="Pfam" id="PF00266"/>
    </source>
</evidence>
<dbReference type="InterPro" id="IPR015424">
    <property type="entry name" value="PyrdxlP-dep_Trfase"/>
</dbReference>
<dbReference type="PANTHER" id="PTHR11601">
    <property type="entry name" value="CYSTEINE DESULFURYLASE FAMILY MEMBER"/>
    <property type="match status" value="1"/>
</dbReference>